<dbReference type="EMBL" id="MU006785">
    <property type="protein sequence ID" value="KAF2640321.1"/>
    <property type="molecule type" value="Genomic_DNA"/>
</dbReference>
<dbReference type="InterPro" id="IPR016161">
    <property type="entry name" value="Ald_DH/histidinol_DH"/>
</dbReference>
<dbReference type="AlphaFoldDB" id="A0A6A6RZT5"/>
<dbReference type="InterPro" id="IPR015590">
    <property type="entry name" value="Aldehyde_DH_dom"/>
</dbReference>
<dbReference type="OrthoDB" id="310895at2759"/>
<dbReference type="SUPFAM" id="SSF53720">
    <property type="entry name" value="ALDH-like"/>
    <property type="match status" value="1"/>
</dbReference>
<dbReference type="GO" id="GO:0016491">
    <property type="term" value="F:oxidoreductase activity"/>
    <property type="evidence" value="ECO:0007669"/>
    <property type="project" value="InterPro"/>
</dbReference>
<dbReference type="Pfam" id="PF00171">
    <property type="entry name" value="Aldedh"/>
    <property type="match status" value="1"/>
</dbReference>
<gene>
    <name evidence="2" type="ORF">P280DRAFT_526667</name>
</gene>
<evidence type="ECO:0000313" key="2">
    <source>
        <dbReference type="EMBL" id="KAF2640321.1"/>
    </source>
</evidence>
<organism evidence="2 3">
    <name type="scientific">Massarina eburnea CBS 473.64</name>
    <dbReference type="NCBI Taxonomy" id="1395130"/>
    <lineage>
        <taxon>Eukaryota</taxon>
        <taxon>Fungi</taxon>
        <taxon>Dikarya</taxon>
        <taxon>Ascomycota</taxon>
        <taxon>Pezizomycotina</taxon>
        <taxon>Dothideomycetes</taxon>
        <taxon>Pleosporomycetidae</taxon>
        <taxon>Pleosporales</taxon>
        <taxon>Massarineae</taxon>
        <taxon>Massarinaceae</taxon>
        <taxon>Massarina</taxon>
    </lineage>
</organism>
<reference evidence="2" key="1">
    <citation type="journal article" date="2020" name="Stud. Mycol.">
        <title>101 Dothideomycetes genomes: a test case for predicting lifestyles and emergence of pathogens.</title>
        <authorList>
            <person name="Haridas S."/>
            <person name="Albert R."/>
            <person name="Binder M."/>
            <person name="Bloem J."/>
            <person name="Labutti K."/>
            <person name="Salamov A."/>
            <person name="Andreopoulos B."/>
            <person name="Baker S."/>
            <person name="Barry K."/>
            <person name="Bills G."/>
            <person name="Bluhm B."/>
            <person name="Cannon C."/>
            <person name="Castanera R."/>
            <person name="Culley D."/>
            <person name="Daum C."/>
            <person name="Ezra D."/>
            <person name="Gonzalez J."/>
            <person name="Henrissat B."/>
            <person name="Kuo A."/>
            <person name="Liang C."/>
            <person name="Lipzen A."/>
            <person name="Lutzoni F."/>
            <person name="Magnuson J."/>
            <person name="Mondo S."/>
            <person name="Nolan M."/>
            <person name="Ohm R."/>
            <person name="Pangilinan J."/>
            <person name="Park H.-J."/>
            <person name="Ramirez L."/>
            <person name="Alfaro M."/>
            <person name="Sun H."/>
            <person name="Tritt A."/>
            <person name="Yoshinaga Y."/>
            <person name="Zwiers L.-H."/>
            <person name="Turgeon B."/>
            <person name="Goodwin S."/>
            <person name="Spatafora J."/>
            <person name="Crous P."/>
            <person name="Grigoriev I."/>
        </authorList>
    </citation>
    <scope>NUCLEOTIDE SEQUENCE</scope>
    <source>
        <strain evidence="2">CBS 473.64</strain>
    </source>
</reference>
<keyword evidence="3" id="KW-1185">Reference proteome</keyword>
<name>A0A6A6RZT5_9PLEO</name>
<protein>
    <recommendedName>
        <fullName evidence="1">Aldehyde dehydrogenase domain-containing protein</fullName>
    </recommendedName>
</protein>
<evidence type="ECO:0000259" key="1">
    <source>
        <dbReference type="Pfam" id="PF00171"/>
    </source>
</evidence>
<evidence type="ECO:0000313" key="3">
    <source>
        <dbReference type="Proteomes" id="UP000799753"/>
    </source>
</evidence>
<proteinExistence type="predicted"/>
<dbReference type="Gene3D" id="3.40.605.10">
    <property type="entry name" value="Aldehyde Dehydrogenase, Chain A, domain 1"/>
    <property type="match status" value="1"/>
</dbReference>
<sequence length="117" mass="12884">MAVSPASTQNESSITVPLWIDREEVLTSKTFDVFSLLLNEVCWNAAAESRENAIKGVESFHEAFNIWLKTKPAVRSEVLLKTAAILEADATAYASFTPTEMGAEMLVAQFFVLLLEA</sequence>
<accession>A0A6A6RZT5</accession>
<feature type="domain" description="Aldehyde dehydrogenase" evidence="1">
    <location>
        <begin position="28"/>
        <end position="106"/>
    </location>
</feature>
<dbReference type="Proteomes" id="UP000799753">
    <property type="component" value="Unassembled WGS sequence"/>
</dbReference>
<dbReference type="InterPro" id="IPR016162">
    <property type="entry name" value="Ald_DH_N"/>
</dbReference>